<dbReference type="Pfam" id="PF07883">
    <property type="entry name" value="Cupin_2"/>
    <property type="match status" value="1"/>
</dbReference>
<keyword evidence="4" id="KW-1185">Reference proteome</keyword>
<dbReference type="KEGG" id="pbap:Pla133_38180"/>
<dbReference type="Gene3D" id="2.60.120.10">
    <property type="entry name" value="Jelly Rolls"/>
    <property type="match status" value="1"/>
</dbReference>
<dbReference type="InterPro" id="IPR014710">
    <property type="entry name" value="RmlC-like_jellyroll"/>
</dbReference>
<gene>
    <name evidence="3" type="ORF">Pla133_38180</name>
</gene>
<organism evidence="3 4">
    <name type="scientific">Engelhardtia mirabilis</name>
    <dbReference type="NCBI Taxonomy" id="2528011"/>
    <lineage>
        <taxon>Bacteria</taxon>
        <taxon>Pseudomonadati</taxon>
        <taxon>Planctomycetota</taxon>
        <taxon>Planctomycetia</taxon>
        <taxon>Planctomycetia incertae sedis</taxon>
        <taxon>Engelhardtia</taxon>
    </lineage>
</organism>
<sequence>MTDEAKLIAVDDGLKPEGDGWFIVNLRQTTWKESERFGRWAAFEGAERFGDVGVNVHVLAPGQAACLYHRESLQEGFLVLHGEARLIVNGEERRLGQWDYFHCPPGTNHVLVGGDRGPCAVLMIGARRPDQAYFYPVDPVAARYGASAEVGTSSPQQAYGERGPVRSIPSPWPLNE</sequence>
<feature type="domain" description="Cupin type-2" evidence="2">
    <location>
        <begin position="57"/>
        <end position="124"/>
    </location>
</feature>
<feature type="region of interest" description="Disordered" evidence="1">
    <location>
        <begin position="151"/>
        <end position="176"/>
    </location>
</feature>
<name>A0A518BP10_9BACT</name>
<evidence type="ECO:0000256" key="1">
    <source>
        <dbReference type="SAM" id="MobiDB-lite"/>
    </source>
</evidence>
<accession>A0A518BP10</accession>
<protein>
    <submittedName>
        <fullName evidence="3">Cupin domain protein</fullName>
    </submittedName>
</protein>
<evidence type="ECO:0000259" key="2">
    <source>
        <dbReference type="Pfam" id="PF07883"/>
    </source>
</evidence>
<dbReference type="InterPro" id="IPR011051">
    <property type="entry name" value="RmlC_Cupin_sf"/>
</dbReference>
<evidence type="ECO:0000313" key="4">
    <source>
        <dbReference type="Proteomes" id="UP000316921"/>
    </source>
</evidence>
<evidence type="ECO:0000313" key="3">
    <source>
        <dbReference type="EMBL" id="QDU68715.1"/>
    </source>
</evidence>
<reference evidence="3 4" key="1">
    <citation type="submission" date="2019-02" db="EMBL/GenBank/DDBJ databases">
        <title>Deep-cultivation of Planctomycetes and their phenomic and genomic characterization uncovers novel biology.</title>
        <authorList>
            <person name="Wiegand S."/>
            <person name="Jogler M."/>
            <person name="Boedeker C."/>
            <person name="Pinto D."/>
            <person name="Vollmers J."/>
            <person name="Rivas-Marin E."/>
            <person name="Kohn T."/>
            <person name="Peeters S.H."/>
            <person name="Heuer A."/>
            <person name="Rast P."/>
            <person name="Oberbeckmann S."/>
            <person name="Bunk B."/>
            <person name="Jeske O."/>
            <person name="Meyerdierks A."/>
            <person name="Storesund J.E."/>
            <person name="Kallscheuer N."/>
            <person name="Luecker S."/>
            <person name="Lage O.M."/>
            <person name="Pohl T."/>
            <person name="Merkel B.J."/>
            <person name="Hornburger P."/>
            <person name="Mueller R.-W."/>
            <person name="Bruemmer F."/>
            <person name="Labrenz M."/>
            <person name="Spormann A.M."/>
            <person name="Op den Camp H."/>
            <person name="Overmann J."/>
            <person name="Amann R."/>
            <person name="Jetten M.S.M."/>
            <person name="Mascher T."/>
            <person name="Medema M.H."/>
            <person name="Devos D.P."/>
            <person name="Kaster A.-K."/>
            <person name="Ovreas L."/>
            <person name="Rohde M."/>
            <person name="Galperin M.Y."/>
            <person name="Jogler C."/>
        </authorList>
    </citation>
    <scope>NUCLEOTIDE SEQUENCE [LARGE SCALE GENOMIC DNA]</scope>
    <source>
        <strain evidence="3 4">Pla133</strain>
    </source>
</reference>
<dbReference type="Proteomes" id="UP000316921">
    <property type="component" value="Chromosome"/>
</dbReference>
<dbReference type="EMBL" id="CP036287">
    <property type="protein sequence ID" value="QDU68715.1"/>
    <property type="molecule type" value="Genomic_DNA"/>
</dbReference>
<dbReference type="InterPro" id="IPR013096">
    <property type="entry name" value="Cupin_2"/>
</dbReference>
<proteinExistence type="predicted"/>
<dbReference type="RefSeq" id="WP_145067958.1">
    <property type="nucleotide sequence ID" value="NZ_CP036287.1"/>
</dbReference>
<dbReference type="SUPFAM" id="SSF51182">
    <property type="entry name" value="RmlC-like cupins"/>
    <property type="match status" value="1"/>
</dbReference>
<dbReference type="AlphaFoldDB" id="A0A518BP10"/>